<evidence type="ECO:0000313" key="3">
    <source>
        <dbReference type="Proteomes" id="UP001596425"/>
    </source>
</evidence>
<dbReference type="EMBL" id="JBHSVR010000001">
    <property type="protein sequence ID" value="MFC6635231.1"/>
    <property type="molecule type" value="Genomic_DNA"/>
</dbReference>
<comment type="caution">
    <text evidence="2">The sequence shown here is derived from an EMBL/GenBank/DDBJ whole genome shotgun (WGS) entry which is preliminary data.</text>
</comment>
<sequence>MGMRRTVALLRSTVTSIALLSALAACDGREKKSMARPEADPGALRAWEQIATVLQHPRCLNCHQVDTPLQGDDGHPHNPRVTRGPDNLGVAAMRCTNCHNQKGNNPSSGVPGAPHWSLAPLSMSWADLSSAALCESLKDPKRNGGRSAEDLKKHMGEDKLVLWGWEPGAGREPVPVDHASFLQLLTTWVAAGMPCPKE</sequence>
<accession>A0ABW1YRP4</accession>
<dbReference type="InterPro" id="IPR036280">
    <property type="entry name" value="Multihaem_cyt_sf"/>
</dbReference>
<reference evidence="3" key="1">
    <citation type="journal article" date="2019" name="Int. J. Syst. Evol. Microbiol.">
        <title>The Global Catalogue of Microorganisms (GCM) 10K type strain sequencing project: providing services to taxonomists for standard genome sequencing and annotation.</title>
        <authorList>
            <consortium name="The Broad Institute Genomics Platform"/>
            <consortium name="The Broad Institute Genome Sequencing Center for Infectious Disease"/>
            <person name="Wu L."/>
            <person name="Ma J."/>
        </authorList>
    </citation>
    <scope>NUCLEOTIDE SEQUENCE [LARGE SCALE GENOMIC DNA]</scope>
    <source>
        <strain evidence="3">CGMCC 1.13718</strain>
    </source>
</reference>
<feature type="signal peptide" evidence="1">
    <location>
        <begin position="1"/>
        <end position="24"/>
    </location>
</feature>
<keyword evidence="1" id="KW-0732">Signal</keyword>
<keyword evidence="3" id="KW-1185">Reference proteome</keyword>
<organism evidence="2 3">
    <name type="scientific">Microbulbifer taiwanensis</name>
    <dbReference type="NCBI Taxonomy" id="986746"/>
    <lineage>
        <taxon>Bacteria</taxon>
        <taxon>Pseudomonadati</taxon>
        <taxon>Pseudomonadota</taxon>
        <taxon>Gammaproteobacteria</taxon>
        <taxon>Cellvibrionales</taxon>
        <taxon>Microbulbiferaceae</taxon>
        <taxon>Microbulbifer</taxon>
    </lineage>
</organism>
<dbReference type="SUPFAM" id="SSF48695">
    <property type="entry name" value="Multiheme cytochromes"/>
    <property type="match status" value="1"/>
</dbReference>
<dbReference type="Proteomes" id="UP001596425">
    <property type="component" value="Unassembled WGS sequence"/>
</dbReference>
<dbReference type="RefSeq" id="WP_193193332.1">
    <property type="nucleotide sequence ID" value="NZ_JACZFR010000044.1"/>
</dbReference>
<gene>
    <name evidence="2" type="ORF">ACFQBM_18260</name>
</gene>
<protein>
    <recommendedName>
        <fullName evidence="4">Isoquinoline 1-oxidoreductase subunit</fullName>
    </recommendedName>
</protein>
<name>A0ABW1YRP4_9GAMM</name>
<evidence type="ECO:0000256" key="1">
    <source>
        <dbReference type="SAM" id="SignalP"/>
    </source>
</evidence>
<feature type="chain" id="PRO_5045338935" description="Isoquinoline 1-oxidoreductase subunit" evidence="1">
    <location>
        <begin position="25"/>
        <end position="198"/>
    </location>
</feature>
<evidence type="ECO:0000313" key="2">
    <source>
        <dbReference type="EMBL" id="MFC6635231.1"/>
    </source>
</evidence>
<proteinExistence type="predicted"/>
<dbReference type="PROSITE" id="PS51257">
    <property type="entry name" value="PROKAR_LIPOPROTEIN"/>
    <property type="match status" value="1"/>
</dbReference>
<evidence type="ECO:0008006" key="4">
    <source>
        <dbReference type="Google" id="ProtNLM"/>
    </source>
</evidence>